<gene>
    <name evidence="1" type="ORF">AVEN_113658_1</name>
</gene>
<accession>A0A4Y2NUG1</accession>
<sequence length="117" mass="12837">MQIMWDLAPEKLATLILDGENARVTPDLKVAEKHFKALLETPKDLSEPLTYSGNSQCTQLPDITAEEVKRAILRCRLRGASGTSCESQTSFQKGRGARGSGPLQYLNIVPTCARFSV</sequence>
<dbReference type="Proteomes" id="UP000499080">
    <property type="component" value="Unassembled WGS sequence"/>
</dbReference>
<name>A0A4Y2NUG1_ARAVE</name>
<evidence type="ECO:0000313" key="2">
    <source>
        <dbReference type="Proteomes" id="UP000499080"/>
    </source>
</evidence>
<evidence type="ECO:0000313" key="1">
    <source>
        <dbReference type="EMBL" id="GBN41577.1"/>
    </source>
</evidence>
<dbReference type="EMBL" id="BGPR01009679">
    <property type="protein sequence ID" value="GBN41577.1"/>
    <property type="molecule type" value="Genomic_DNA"/>
</dbReference>
<keyword evidence="2" id="KW-1185">Reference proteome</keyword>
<dbReference type="AlphaFoldDB" id="A0A4Y2NUG1"/>
<protein>
    <submittedName>
        <fullName evidence="1">Uncharacterized protein</fullName>
    </submittedName>
</protein>
<organism evidence="1 2">
    <name type="scientific">Araneus ventricosus</name>
    <name type="common">Orbweaver spider</name>
    <name type="synonym">Epeira ventricosa</name>
    <dbReference type="NCBI Taxonomy" id="182803"/>
    <lineage>
        <taxon>Eukaryota</taxon>
        <taxon>Metazoa</taxon>
        <taxon>Ecdysozoa</taxon>
        <taxon>Arthropoda</taxon>
        <taxon>Chelicerata</taxon>
        <taxon>Arachnida</taxon>
        <taxon>Araneae</taxon>
        <taxon>Araneomorphae</taxon>
        <taxon>Entelegynae</taxon>
        <taxon>Araneoidea</taxon>
        <taxon>Araneidae</taxon>
        <taxon>Araneus</taxon>
    </lineage>
</organism>
<reference evidence="1 2" key="1">
    <citation type="journal article" date="2019" name="Sci. Rep.">
        <title>Orb-weaving spider Araneus ventricosus genome elucidates the spidroin gene catalogue.</title>
        <authorList>
            <person name="Kono N."/>
            <person name="Nakamura H."/>
            <person name="Ohtoshi R."/>
            <person name="Moran D.A.P."/>
            <person name="Shinohara A."/>
            <person name="Yoshida Y."/>
            <person name="Fujiwara M."/>
            <person name="Mori M."/>
            <person name="Tomita M."/>
            <person name="Arakawa K."/>
        </authorList>
    </citation>
    <scope>NUCLEOTIDE SEQUENCE [LARGE SCALE GENOMIC DNA]</scope>
</reference>
<comment type="caution">
    <text evidence="1">The sequence shown here is derived from an EMBL/GenBank/DDBJ whole genome shotgun (WGS) entry which is preliminary data.</text>
</comment>
<proteinExistence type="predicted"/>